<organism evidence="9 10">
    <name type="scientific">Symbiodinium microadriaticum</name>
    <name type="common">Dinoflagellate</name>
    <name type="synonym">Zooxanthella microadriatica</name>
    <dbReference type="NCBI Taxonomy" id="2951"/>
    <lineage>
        <taxon>Eukaryota</taxon>
        <taxon>Sar</taxon>
        <taxon>Alveolata</taxon>
        <taxon>Dinophyceae</taxon>
        <taxon>Suessiales</taxon>
        <taxon>Symbiodiniaceae</taxon>
        <taxon>Symbiodinium</taxon>
    </lineage>
</organism>
<name>A0A1Q9CF09_SYMMI</name>
<evidence type="ECO:0000256" key="4">
    <source>
        <dbReference type="ARBA" id="ARBA00022729"/>
    </source>
</evidence>
<comment type="similarity">
    <text evidence="1 7">Belongs to the peptidase S10 family.</text>
</comment>
<evidence type="ECO:0000256" key="7">
    <source>
        <dbReference type="RuleBase" id="RU361156"/>
    </source>
</evidence>
<dbReference type="GO" id="GO:0004185">
    <property type="term" value="F:serine-type carboxypeptidase activity"/>
    <property type="evidence" value="ECO:0007669"/>
    <property type="project" value="UniProtKB-UniRule"/>
</dbReference>
<feature type="chain" id="PRO_5011814110" description="Carboxypeptidase" evidence="7">
    <location>
        <begin position="17"/>
        <end position="416"/>
    </location>
</feature>
<dbReference type="InterPro" id="IPR029058">
    <property type="entry name" value="AB_hydrolase_fold"/>
</dbReference>
<dbReference type="EC" id="3.4.16.-" evidence="7"/>
<gene>
    <name evidence="9" type="primary">CPVL</name>
    <name evidence="9" type="ORF">AK812_SmicGene37938</name>
</gene>
<dbReference type="SUPFAM" id="SSF53474">
    <property type="entry name" value="alpha/beta-Hydrolases"/>
    <property type="match status" value="1"/>
</dbReference>
<accession>A0A1Q9CF09</accession>
<keyword evidence="5 7" id="KW-0378">Hydrolase</keyword>
<evidence type="ECO:0000256" key="2">
    <source>
        <dbReference type="ARBA" id="ARBA00022645"/>
    </source>
</evidence>
<feature type="signal peptide" evidence="7">
    <location>
        <begin position="1"/>
        <end position="16"/>
    </location>
</feature>
<evidence type="ECO:0000256" key="3">
    <source>
        <dbReference type="ARBA" id="ARBA00022670"/>
    </source>
</evidence>
<dbReference type="InterPro" id="IPR018202">
    <property type="entry name" value="Ser_caboxypep_ser_AS"/>
</dbReference>
<dbReference type="PANTHER" id="PTHR11802">
    <property type="entry name" value="SERINE PROTEASE FAMILY S10 SERINE CARBOXYPEPTIDASE"/>
    <property type="match status" value="1"/>
</dbReference>
<dbReference type="OrthoDB" id="433625at2759"/>
<evidence type="ECO:0000256" key="5">
    <source>
        <dbReference type="ARBA" id="ARBA00022801"/>
    </source>
</evidence>
<comment type="caution">
    <text evidence="9">The sequence shown here is derived from an EMBL/GenBank/DDBJ whole genome shotgun (WGS) entry which is preliminary data.</text>
</comment>
<evidence type="ECO:0000313" key="9">
    <source>
        <dbReference type="EMBL" id="OLP81510.1"/>
    </source>
</evidence>
<dbReference type="AlphaFoldDB" id="A0A1Q9CF09"/>
<proteinExistence type="inferred from homology"/>
<keyword evidence="10" id="KW-1185">Reference proteome</keyword>
<protein>
    <recommendedName>
        <fullName evidence="7">Carboxypeptidase</fullName>
        <ecNumber evidence="7">3.4.16.-</ecNumber>
    </recommendedName>
</protein>
<dbReference type="PANTHER" id="PTHR11802:SF3">
    <property type="entry name" value="RETINOID-INDUCIBLE SERINE CARBOXYPEPTIDASE"/>
    <property type="match status" value="1"/>
</dbReference>
<dbReference type="Gene3D" id="3.40.50.1820">
    <property type="entry name" value="alpha/beta hydrolase"/>
    <property type="match status" value="1"/>
</dbReference>
<sequence length="416" mass="44606">MARALLFGVFLARAAAVADEVKSLPGVPSLKNKHYAGFAVVNETTDRQLFYWFVEAETGNQPGVTPNIIWMNGGPGASSIMGLMVENIGPLTLQQSGELAENPHAWSGKNNVMIIDNPVGSGFSFTGKESYVKSEKEMREDFYTALKFIFTQHPEYARNPLWVTGESYGGKYVPNVAYEIHLRGEFPLKGIIIGNGVYSGLIQNPTVPDMLDIFAAPLDWELLCTDEEHSLGGSADAEDAGSMDADDDALATRVPDAHEVASPSCSLEDHAAPADEDTLVSTTAPADDDSLLSSAAPADEDSVVSSSARPCPSFAELCALPKLAARSVRDDDSSQDEDVPQASLLHTTSDAGSDLEDLESVPSPEDNVPQQLPEERAMDADLAAWQRQCLAERQQSDREVESYDFAGLAASGSSKA</sequence>
<evidence type="ECO:0000256" key="8">
    <source>
        <dbReference type="SAM" id="MobiDB-lite"/>
    </source>
</evidence>
<dbReference type="PRINTS" id="PR00724">
    <property type="entry name" value="CRBOXYPTASEC"/>
</dbReference>
<keyword evidence="6" id="KW-0325">Glycoprotein</keyword>
<reference evidence="9 10" key="1">
    <citation type="submission" date="2016-02" db="EMBL/GenBank/DDBJ databases">
        <title>Genome analysis of coral dinoflagellate symbionts highlights evolutionary adaptations to a symbiotic lifestyle.</title>
        <authorList>
            <person name="Aranda M."/>
            <person name="Li Y."/>
            <person name="Liew Y.J."/>
            <person name="Baumgarten S."/>
            <person name="Simakov O."/>
            <person name="Wilson M."/>
            <person name="Piel J."/>
            <person name="Ashoor H."/>
            <person name="Bougouffa S."/>
            <person name="Bajic V.B."/>
            <person name="Ryu T."/>
            <person name="Ravasi T."/>
            <person name="Bayer T."/>
            <person name="Micklem G."/>
            <person name="Kim H."/>
            <person name="Bhak J."/>
            <person name="Lajeunesse T.C."/>
            <person name="Voolstra C.R."/>
        </authorList>
    </citation>
    <scope>NUCLEOTIDE SEQUENCE [LARGE SCALE GENOMIC DNA]</scope>
    <source>
        <strain evidence="9 10">CCMP2467</strain>
    </source>
</reference>
<feature type="region of interest" description="Disordered" evidence="8">
    <location>
        <begin position="328"/>
        <end position="378"/>
    </location>
</feature>
<dbReference type="EMBL" id="LSRX01001274">
    <property type="protein sequence ID" value="OLP81510.1"/>
    <property type="molecule type" value="Genomic_DNA"/>
</dbReference>
<dbReference type="Pfam" id="PF00450">
    <property type="entry name" value="Peptidase_S10"/>
    <property type="match status" value="1"/>
</dbReference>
<dbReference type="PROSITE" id="PS00131">
    <property type="entry name" value="CARBOXYPEPT_SER_SER"/>
    <property type="match status" value="1"/>
</dbReference>
<evidence type="ECO:0000256" key="6">
    <source>
        <dbReference type="ARBA" id="ARBA00023180"/>
    </source>
</evidence>
<keyword evidence="4 7" id="KW-0732">Signal</keyword>
<dbReference type="GO" id="GO:0006508">
    <property type="term" value="P:proteolysis"/>
    <property type="evidence" value="ECO:0007669"/>
    <property type="project" value="UniProtKB-KW"/>
</dbReference>
<evidence type="ECO:0000256" key="1">
    <source>
        <dbReference type="ARBA" id="ARBA00009431"/>
    </source>
</evidence>
<keyword evidence="3 7" id="KW-0645">Protease</keyword>
<keyword evidence="2 7" id="KW-0121">Carboxypeptidase</keyword>
<feature type="region of interest" description="Disordered" evidence="8">
    <location>
        <begin position="254"/>
        <end position="307"/>
    </location>
</feature>
<dbReference type="Proteomes" id="UP000186817">
    <property type="component" value="Unassembled WGS sequence"/>
</dbReference>
<dbReference type="InterPro" id="IPR001563">
    <property type="entry name" value="Peptidase_S10"/>
</dbReference>
<evidence type="ECO:0000313" key="10">
    <source>
        <dbReference type="Proteomes" id="UP000186817"/>
    </source>
</evidence>